<name>A0ABS2NUX4_9BACI</name>
<feature type="transmembrane region" description="Helical" evidence="1">
    <location>
        <begin position="12"/>
        <end position="32"/>
    </location>
</feature>
<evidence type="ECO:0000313" key="3">
    <source>
        <dbReference type="Proteomes" id="UP000737402"/>
    </source>
</evidence>
<protein>
    <submittedName>
        <fullName evidence="2">Uncharacterized protein</fullName>
    </submittedName>
</protein>
<accession>A0ABS2NUX4</accession>
<dbReference type="EMBL" id="JAFBED010000001">
    <property type="protein sequence ID" value="MBM7618429.1"/>
    <property type="molecule type" value="Genomic_DNA"/>
</dbReference>
<comment type="caution">
    <text evidence="2">The sequence shown here is derived from an EMBL/GenBank/DDBJ whole genome shotgun (WGS) entry which is preliminary data.</text>
</comment>
<dbReference type="RefSeq" id="WP_204412701.1">
    <property type="nucleotide sequence ID" value="NZ_JAFBED010000001.1"/>
</dbReference>
<proteinExistence type="predicted"/>
<feature type="transmembrane region" description="Helical" evidence="1">
    <location>
        <begin position="78"/>
        <end position="98"/>
    </location>
</feature>
<keyword evidence="1" id="KW-1133">Transmembrane helix</keyword>
<keyword evidence="1" id="KW-0472">Membrane</keyword>
<gene>
    <name evidence="2" type="ORF">JOC95_000271</name>
</gene>
<organism evidence="2 3">
    <name type="scientific">Sutcliffiella tianshenii</name>
    <dbReference type="NCBI Taxonomy" id="1463404"/>
    <lineage>
        <taxon>Bacteria</taxon>
        <taxon>Bacillati</taxon>
        <taxon>Bacillota</taxon>
        <taxon>Bacilli</taxon>
        <taxon>Bacillales</taxon>
        <taxon>Bacillaceae</taxon>
        <taxon>Sutcliffiella</taxon>
    </lineage>
</organism>
<evidence type="ECO:0000313" key="2">
    <source>
        <dbReference type="EMBL" id="MBM7618429.1"/>
    </source>
</evidence>
<reference evidence="2 3" key="1">
    <citation type="submission" date="2021-01" db="EMBL/GenBank/DDBJ databases">
        <title>Genomic Encyclopedia of Type Strains, Phase IV (KMG-IV): sequencing the most valuable type-strain genomes for metagenomic binning, comparative biology and taxonomic classification.</title>
        <authorList>
            <person name="Goeker M."/>
        </authorList>
    </citation>
    <scope>NUCLEOTIDE SEQUENCE [LARGE SCALE GENOMIC DNA]</scope>
    <source>
        <strain evidence="2 3">DSM 25879</strain>
    </source>
</reference>
<sequence length="166" mass="18964">MEQSNRQLSSKHLPLIFFGGYAIIILAVIYFASTANINIEGNTENFTETFQVNIDETKKIQEEKAASSKPLWDIPNHIAATAMILASILDIVIILLWARNENKKREAQEAGVIPIKKRWTDSKWFWNIIAMGVVQPKEGRIRINWRNMLLAMALLTGVKFLVLDRL</sequence>
<keyword evidence="1" id="KW-0812">Transmembrane</keyword>
<evidence type="ECO:0000256" key="1">
    <source>
        <dbReference type="SAM" id="Phobius"/>
    </source>
</evidence>
<keyword evidence="3" id="KW-1185">Reference proteome</keyword>
<dbReference type="Proteomes" id="UP000737402">
    <property type="component" value="Unassembled WGS sequence"/>
</dbReference>